<dbReference type="Proteomes" id="UP001328733">
    <property type="component" value="Unassembled WGS sequence"/>
</dbReference>
<dbReference type="InterPro" id="IPR037257">
    <property type="entry name" value="T2SS_E_N_sf"/>
</dbReference>
<comment type="caution">
    <text evidence="1">The sequence shown here is derived from an EMBL/GenBank/DDBJ whole genome shotgun (WGS) entry which is preliminary data.</text>
</comment>
<dbReference type="EMBL" id="JBAFSM010000050">
    <property type="protein sequence ID" value="MEG3439509.1"/>
    <property type="molecule type" value="Genomic_DNA"/>
</dbReference>
<accession>A0AAW9R0X8</accession>
<gene>
    <name evidence="1" type="ORF">V0288_20445</name>
</gene>
<protein>
    <submittedName>
        <fullName evidence="1">Uncharacterized protein</fullName>
    </submittedName>
</protein>
<keyword evidence="2" id="KW-1185">Reference proteome</keyword>
<dbReference type="AlphaFoldDB" id="A0AAW9R0X8"/>
<name>A0AAW9R0X8_9CHRO</name>
<evidence type="ECO:0000313" key="1">
    <source>
        <dbReference type="EMBL" id="MEG3439509.1"/>
    </source>
</evidence>
<sequence>MTQLVAKTKKTPTIYMSEPYIFNPNEGRLGETLQRAALVTENQLLIALHEQGRYTDLKIGEILALRGWIAEKTVEFFAERWPSLLAQERRHPLGYYLKEAGLLSDEQIERVLAVQEQLLLRFGEIVVQQGWLKQSTLDFFLQHLCTGGSSGSADGDRQASPARENREFAMLSDLSVDDSTEVFTIQSTDTFLAEDRETLL</sequence>
<dbReference type="SUPFAM" id="SSF160246">
    <property type="entry name" value="EspE N-terminal domain-like"/>
    <property type="match status" value="1"/>
</dbReference>
<reference evidence="1 2" key="1">
    <citation type="submission" date="2024-01" db="EMBL/GenBank/DDBJ databases">
        <title>Genomic insights into the taxonomy and metabolism of the cyanobacterium Pannus brasiliensis CCIBt3594.</title>
        <authorList>
            <person name="Machado M."/>
            <person name="Botero N.B."/>
            <person name="Andreote A.P.D."/>
            <person name="Feitosa A.M.T."/>
            <person name="Popin R."/>
            <person name="Sivonen K."/>
            <person name="Fiore M.F."/>
        </authorList>
    </citation>
    <scope>NUCLEOTIDE SEQUENCE [LARGE SCALE GENOMIC DNA]</scope>
    <source>
        <strain evidence="1 2">CCIBt3594</strain>
    </source>
</reference>
<dbReference type="RefSeq" id="WP_332866993.1">
    <property type="nucleotide sequence ID" value="NZ_JBAFSM010000050.1"/>
</dbReference>
<evidence type="ECO:0000313" key="2">
    <source>
        <dbReference type="Proteomes" id="UP001328733"/>
    </source>
</evidence>
<organism evidence="1 2">
    <name type="scientific">Pannus brasiliensis CCIBt3594</name>
    <dbReference type="NCBI Taxonomy" id="1427578"/>
    <lineage>
        <taxon>Bacteria</taxon>
        <taxon>Bacillati</taxon>
        <taxon>Cyanobacteriota</taxon>
        <taxon>Cyanophyceae</taxon>
        <taxon>Oscillatoriophycideae</taxon>
        <taxon>Chroococcales</taxon>
        <taxon>Microcystaceae</taxon>
        <taxon>Pannus</taxon>
    </lineage>
</organism>
<proteinExistence type="predicted"/>